<dbReference type="AlphaFoldDB" id="A0A2S0VPG4"/>
<evidence type="ECO:0000313" key="2">
    <source>
        <dbReference type="Proteomes" id="UP000244441"/>
    </source>
</evidence>
<dbReference type="KEGG" id="cate:C2869_06500"/>
<protein>
    <submittedName>
        <fullName evidence="1">Uncharacterized protein</fullName>
    </submittedName>
</protein>
<accession>A0A2S0VPG4</accession>
<evidence type="ECO:0000313" key="1">
    <source>
        <dbReference type="EMBL" id="AWB66111.1"/>
    </source>
</evidence>
<dbReference type="EMBL" id="CP026604">
    <property type="protein sequence ID" value="AWB66111.1"/>
    <property type="molecule type" value="Genomic_DNA"/>
</dbReference>
<reference evidence="1 2" key="1">
    <citation type="submission" date="2018-01" db="EMBL/GenBank/DDBJ databases">
        <title>Genome sequence of a Cantenovulum-like bacteria.</title>
        <authorList>
            <person name="Tan W.R."/>
            <person name="Lau N.-S."/>
            <person name="Go F."/>
            <person name="Amirul A.-A.A."/>
        </authorList>
    </citation>
    <scope>NUCLEOTIDE SEQUENCE [LARGE SCALE GENOMIC DNA]</scope>
    <source>
        <strain evidence="1 2">CCB-QB4</strain>
    </source>
</reference>
<dbReference type="Proteomes" id="UP000244441">
    <property type="component" value="Chromosome"/>
</dbReference>
<sequence>MSERVEASKTVVVRKWQKIDIPRPKHLMQGYRGRDAYQVTDQGIAWTFPVYVKGDANAQATGGERKLVYSFKEQVWSEVH</sequence>
<gene>
    <name evidence="1" type="ORF">C2869_06500</name>
</gene>
<keyword evidence="2" id="KW-1185">Reference proteome</keyword>
<organism evidence="1 2">
    <name type="scientific">Saccharobesus litoralis</name>
    <dbReference type="NCBI Taxonomy" id="2172099"/>
    <lineage>
        <taxon>Bacteria</taxon>
        <taxon>Pseudomonadati</taxon>
        <taxon>Pseudomonadota</taxon>
        <taxon>Gammaproteobacteria</taxon>
        <taxon>Alteromonadales</taxon>
        <taxon>Alteromonadaceae</taxon>
        <taxon>Saccharobesus</taxon>
    </lineage>
</organism>
<proteinExistence type="predicted"/>
<name>A0A2S0VPG4_9ALTE</name>